<keyword evidence="4" id="KW-0408">Iron</keyword>
<sequence>MSNQQTQTYDFQRQIETYDSADVVVIGGGPAGTAAAISAARLGKKVTLLEKSGQLGGMGTLGNVSIFMPIGNVTGIYREMIAEALADHLPKDHDVSIAPQYSPFILRQYLNEKMKKEGVQVIYHAEFIGTVKEDRSVKAVIVSTREGLKAFEGKQFIDCTGDARAALDAGVPYTSGRDEDGMTQPMTLMFMMQNTGKSVVQILPEGCYRYDEISDLPQGRRLYWERNNDGTLLVNMTRVKGNGAKIEDVNYAETEALRQVFSVVNYLQRNGFETYALSHIANQVGVRETNQIQGLYTLTEQDVVSGTRFADVVAQTNYEIDIHSPDGQKTTDERKIDGYDIPYRCMVTEQLDNLLVAGRSISATHVAMSSMRVQATCYALGQAAGIAASIATDDACPVQDVSIDKLHNALSSQDVVFYKQGQVSHH</sequence>
<dbReference type="PANTHER" id="PTHR43498">
    <property type="entry name" value="FERREDOXIN:COB-COM HETERODISULFIDE REDUCTASE SUBUNIT A"/>
    <property type="match status" value="1"/>
</dbReference>
<evidence type="ECO:0000256" key="3">
    <source>
        <dbReference type="ARBA" id="ARBA00023002"/>
    </source>
</evidence>
<dbReference type="InterPro" id="IPR039650">
    <property type="entry name" value="HdrA-like"/>
</dbReference>
<dbReference type="RefSeq" id="WP_236290587.1">
    <property type="nucleotide sequence ID" value="NZ_CAKMMW010000015.1"/>
</dbReference>
<dbReference type="SUPFAM" id="SSF51905">
    <property type="entry name" value="FAD/NAD(P)-binding domain"/>
    <property type="match status" value="1"/>
</dbReference>
<evidence type="ECO:0000256" key="5">
    <source>
        <dbReference type="ARBA" id="ARBA00023014"/>
    </source>
</evidence>
<keyword evidence="2" id="KW-0479">Metal-binding</keyword>
<evidence type="ECO:0000313" key="7">
    <source>
        <dbReference type="Proteomes" id="UP000838821"/>
    </source>
</evidence>
<keyword evidence="5" id="KW-0411">Iron-sulfur</keyword>
<protein>
    <recommendedName>
        <fullName evidence="8">FAD-dependent oxidoreductase</fullName>
    </recommendedName>
</protein>
<evidence type="ECO:0000256" key="2">
    <source>
        <dbReference type="ARBA" id="ARBA00022723"/>
    </source>
</evidence>
<dbReference type="Pfam" id="PF12831">
    <property type="entry name" value="FAD_oxidored"/>
    <property type="match status" value="1"/>
</dbReference>
<organism evidence="6 7">
    <name type="scientific">Paenibacillus allorhizoplanae</name>
    <dbReference type="NCBI Taxonomy" id="2905648"/>
    <lineage>
        <taxon>Bacteria</taxon>
        <taxon>Bacillati</taxon>
        <taxon>Bacillota</taxon>
        <taxon>Bacilli</taxon>
        <taxon>Bacillales</taxon>
        <taxon>Paenibacillaceae</taxon>
        <taxon>Paenibacillus</taxon>
    </lineage>
</organism>
<reference evidence="6" key="1">
    <citation type="submission" date="2022-01" db="EMBL/GenBank/DDBJ databases">
        <authorList>
            <person name="Criscuolo A."/>
        </authorList>
    </citation>
    <scope>NUCLEOTIDE SEQUENCE</scope>
    <source>
        <strain evidence="6">CIP111891</strain>
    </source>
</reference>
<proteinExistence type="predicted"/>
<dbReference type="PANTHER" id="PTHR43498:SF1">
    <property type="entry name" value="COB--COM HETERODISULFIDE REDUCTASE IRON-SULFUR SUBUNIT A"/>
    <property type="match status" value="1"/>
</dbReference>
<keyword evidence="7" id="KW-1185">Reference proteome</keyword>
<comment type="caution">
    <text evidence="6">The sequence shown here is derived from an EMBL/GenBank/DDBJ whole genome shotgun (WGS) entry which is preliminary data.</text>
</comment>
<evidence type="ECO:0000313" key="6">
    <source>
        <dbReference type="EMBL" id="CAH1216691.1"/>
    </source>
</evidence>
<dbReference type="PRINTS" id="PR00411">
    <property type="entry name" value="PNDRDTASEI"/>
</dbReference>
<accession>A0ABN8GS20</accession>
<evidence type="ECO:0000256" key="4">
    <source>
        <dbReference type="ARBA" id="ARBA00023004"/>
    </source>
</evidence>
<name>A0ABN8GS20_9BACL</name>
<dbReference type="Proteomes" id="UP000838821">
    <property type="component" value="Unassembled WGS sequence"/>
</dbReference>
<dbReference type="EMBL" id="CAKMMW010000015">
    <property type="protein sequence ID" value="CAH1216691.1"/>
    <property type="molecule type" value="Genomic_DNA"/>
</dbReference>
<gene>
    <name evidence="6" type="ORF">PAECIP111891_04443</name>
</gene>
<dbReference type="Gene3D" id="3.50.50.60">
    <property type="entry name" value="FAD/NAD(P)-binding domain"/>
    <property type="match status" value="1"/>
</dbReference>
<evidence type="ECO:0000256" key="1">
    <source>
        <dbReference type="ARBA" id="ARBA00022485"/>
    </source>
</evidence>
<evidence type="ECO:0008006" key="8">
    <source>
        <dbReference type="Google" id="ProtNLM"/>
    </source>
</evidence>
<dbReference type="InterPro" id="IPR036188">
    <property type="entry name" value="FAD/NAD-bd_sf"/>
</dbReference>
<keyword evidence="1" id="KW-0004">4Fe-4S</keyword>
<keyword evidence="3" id="KW-0560">Oxidoreductase</keyword>